<gene>
    <name evidence="3" type="ORF">ABIE13_002121</name>
</gene>
<evidence type="ECO:0000256" key="1">
    <source>
        <dbReference type="ARBA" id="ARBA00006987"/>
    </source>
</evidence>
<dbReference type="SUPFAM" id="SSF53850">
    <property type="entry name" value="Periplasmic binding protein-like II"/>
    <property type="match status" value="1"/>
</dbReference>
<proteinExistence type="inferred from homology"/>
<dbReference type="PIRSF" id="PIRSF017082">
    <property type="entry name" value="YflP"/>
    <property type="match status" value="1"/>
</dbReference>
<evidence type="ECO:0000256" key="2">
    <source>
        <dbReference type="SAM" id="SignalP"/>
    </source>
</evidence>
<dbReference type="Gene3D" id="3.40.190.10">
    <property type="entry name" value="Periplasmic binding protein-like II"/>
    <property type="match status" value="1"/>
</dbReference>
<dbReference type="InterPro" id="IPR042100">
    <property type="entry name" value="Bug_dom1"/>
</dbReference>
<reference evidence="3 4" key="1">
    <citation type="submission" date="2024-06" db="EMBL/GenBank/DDBJ databases">
        <title>Sorghum-associated microbial communities from plants grown in Nebraska, USA.</title>
        <authorList>
            <person name="Schachtman D."/>
        </authorList>
    </citation>
    <scope>NUCLEOTIDE SEQUENCE [LARGE SCALE GENOMIC DNA]</scope>
    <source>
        <strain evidence="3 4">2709</strain>
    </source>
</reference>
<dbReference type="Gene3D" id="3.40.190.150">
    <property type="entry name" value="Bordetella uptake gene, domain 1"/>
    <property type="match status" value="1"/>
</dbReference>
<evidence type="ECO:0000313" key="3">
    <source>
        <dbReference type="EMBL" id="MET4577010.1"/>
    </source>
</evidence>
<keyword evidence="3" id="KW-0675">Receptor</keyword>
<dbReference type="Pfam" id="PF03401">
    <property type="entry name" value="TctC"/>
    <property type="match status" value="1"/>
</dbReference>
<accession>A0ABV2Q7K7</accession>
<keyword evidence="4" id="KW-1185">Reference proteome</keyword>
<sequence>MQRRTLLSAGVAFGGLACIGSPALAQGASKSVTLWSGFPVGGGLGDQVARPLIDQLRGKYPQPFIYDAKPGAGGRIAAEFVKRAPPDGNTLFGCPSSLMTLHPHVFKKLPYDTLNDFTSIAGLCSYTAVFTAGPGLPAEIRTVADYLKWAKANPSLANYGVPASGSSLHLAGAMLGKQAGVEMQSVPYKGGAPLLTDLRGGQIPVSFNVVSEVLPHIRAGTLRALAVSAPTRWKALPDTPTLTELGYKDIAFVDWLGWYGPAGMDKAKVNALNAAVNEALAGPAMAEVIDKNGLEIMRVSPEGLAKAVRENHAFWGQVVKVTGFKPED</sequence>
<comment type="similarity">
    <text evidence="1">Belongs to the UPF0065 (bug) family.</text>
</comment>
<feature type="signal peptide" evidence="2">
    <location>
        <begin position="1"/>
        <end position="25"/>
    </location>
</feature>
<evidence type="ECO:0000313" key="4">
    <source>
        <dbReference type="Proteomes" id="UP001549320"/>
    </source>
</evidence>
<comment type="caution">
    <text evidence="3">The sequence shown here is derived from an EMBL/GenBank/DDBJ whole genome shotgun (WGS) entry which is preliminary data.</text>
</comment>
<dbReference type="InterPro" id="IPR005064">
    <property type="entry name" value="BUG"/>
</dbReference>
<organism evidence="3 4">
    <name type="scientific">Ottowia thiooxydans</name>
    <dbReference type="NCBI Taxonomy" id="219182"/>
    <lineage>
        <taxon>Bacteria</taxon>
        <taxon>Pseudomonadati</taxon>
        <taxon>Pseudomonadota</taxon>
        <taxon>Betaproteobacteria</taxon>
        <taxon>Burkholderiales</taxon>
        <taxon>Comamonadaceae</taxon>
        <taxon>Ottowia</taxon>
    </lineage>
</organism>
<dbReference type="EMBL" id="JBEPSH010000004">
    <property type="protein sequence ID" value="MET4577010.1"/>
    <property type="molecule type" value="Genomic_DNA"/>
</dbReference>
<protein>
    <submittedName>
        <fullName evidence="3">Tripartite-type tricarboxylate transporter receptor subunit TctC</fullName>
    </submittedName>
</protein>
<keyword evidence="2" id="KW-0732">Signal</keyword>
<dbReference type="PROSITE" id="PS51257">
    <property type="entry name" value="PROKAR_LIPOPROTEIN"/>
    <property type="match status" value="1"/>
</dbReference>
<dbReference type="Proteomes" id="UP001549320">
    <property type="component" value="Unassembled WGS sequence"/>
</dbReference>
<dbReference type="PANTHER" id="PTHR42928">
    <property type="entry name" value="TRICARBOXYLATE-BINDING PROTEIN"/>
    <property type="match status" value="1"/>
</dbReference>
<dbReference type="RefSeq" id="WP_354443068.1">
    <property type="nucleotide sequence ID" value="NZ_JBEPSH010000004.1"/>
</dbReference>
<feature type="chain" id="PRO_5045296907" evidence="2">
    <location>
        <begin position="26"/>
        <end position="328"/>
    </location>
</feature>
<dbReference type="PANTHER" id="PTHR42928:SF5">
    <property type="entry name" value="BLR1237 PROTEIN"/>
    <property type="match status" value="1"/>
</dbReference>
<name>A0ABV2Q7K7_9BURK</name>